<sequence>MSRFIINAIPFETRITNDARQILARDQARAQKLLAGFHPHGPAAFHSKKSAQDSAAASATRHTIDVTDAGSELGPTVLPITQNLFNAGVIPTTSIGISYSPTSHGIANGDMTFGATDTAK</sequence>
<dbReference type="Proteomes" id="UP000717328">
    <property type="component" value="Unassembled WGS sequence"/>
</dbReference>
<organism evidence="1 2">
    <name type="scientific">Sphagnurus paluster</name>
    <dbReference type="NCBI Taxonomy" id="117069"/>
    <lineage>
        <taxon>Eukaryota</taxon>
        <taxon>Fungi</taxon>
        <taxon>Dikarya</taxon>
        <taxon>Basidiomycota</taxon>
        <taxon>Agaricomycotina</taxon>
        <taxon>Agaricomycetes</taxon>
        <taxon>Agaricomycetidae</taxon>
        <taxon>Agaricales</taxon>
        <taxon>Tricholomatineae</taxon>
        <taxon>Lyophyllaceae</taxon>
        <taxon>Sphagnurus</taxon>
    </lineage>
</organism>
<name>A0A9P7GRA4_9AGAR</name>
<evidence type="ECO:0000313" key="2">
    <source>
        <dbReference type="Proteomes" id="UP000717328"/>
    </source>
</evidence>
<dbReference type="AlphaFoldDB" id="A0A9P7GRA4"/>
<evidence type="ECO:0000313" key="1">
    <source>
        <dbReference type="EMBL" id="KAG5651727.1"/>
    </source>
</evidence>
<proteinExistence type="predicted"/>
<reference evidence="1" key="1">
    <citation type="submission" date="2021-02" db="EMBL/GenBank/DDBJ databases">
        <authorList>
            <person name="Nieuwenhuis M."/>
            <person name="Van De Peppel L.J.J."/>
        </authorList>
    </citation>
    <scope>NUCLEOTIDE SEQUENCE</scope>
    <source>
        <strain evidence="1">D49</strain>
    </source>
</reference>
<dbReference type="EMBL" id="JABCKI010000205">
    <property type="protein sequence ID" value="KAG5651727.1"/>
    <property type="molecule type" value="Genomic_DNA"/>
</dbReference>
<reference evidence="1" key="2">
    <citation type="submission" date="2021-10" db="EMBL/GenBank/DDBJ databases">
        <title>Phylogenomics reveals ancestral predisposition of the termite-cultivated fungus Termitomyces towards a domesticated lifestyle.</title>
        <authorList>
            <person name="Auxier B."/>
            <person name="Grum-Grzhimaylo A."/>
            <person name="Cardenas M.E."/>
            <person name="Lodge J.D."/>
            <person name="Laessoe T."/>
            <person name="Pedersen O."/>
            <person name="Smith M.E."/>
            <person name="Kuyper T.W."/>
            <person name="Franco-Molano E.A."/>
            <person name="Baroni T.J."/>
            <person name="Aanen D.K."/>
        </authorList>
    </citation>
    <scope>NUCLEOTIDE SEQUENCE</scope>
    <source>
        <strain evidence="1">D49</strain>
    </source>
</reference>
<keyword evidence="2" id="KW-1185">Reference proteome</keyword>
<protein>
    <submittedName>
        <fullName evidence="1">Uncharacterized protein</fullName>
    </submittedName>
</protein>
<comment type="caution">
    <text evidence="1">The sequence shown here is derived from an EMBL/GenBank/DDBJ whole genome shotgun (WGS) entry which is preliminary data.</text>
</comment>
<dbReference type="OrthoDB" id="660550at2759"/>
<gene>
    <name evidence="1" type="ORF">H0H81_007665</name>
</gene>
<accession>A0A9P7GRA4</accession>